<dbReference type="Proteomes" id="UP000570595">
    <property type="component" value="Unassembled WGS sequence"/>
</dbReference>
<proteinExistence type="inferred from homology"/>
<dbReference type="FunFam" id="3.90.930.12:FF:000004">
    <property type="entry name" value="60S ribosomal protein L9"/>
    <property type="match status" value="1"/>
</dbReference>
<dbReference type="AlphaFoldDB" id="A0A7J6L7P2"/>
<dbReference type="Pfam" id="PF08588">
    <property type="entry name" value="Duc1"/>
    <property type="match status" value="1"/>
</dbReference>
<evidence type="ECO:0000259" key="5">
    <source>
        <dbReference type="Pfam" id="PF00347"/>
    </source>
</evidence>
<dbReference type="EMBL" id="JABAHT010000479">
    <property type="protein sequence ID" value="KAF4655224.1"/>
    <property type="molecule type" value="Genomic_DNA"/>
</dbReference>
<organism evidence="7 8">
    <name type="scientific">Perkinsus olseni</name>
    <name type="common">Perkinsus atlanticus</name>
    <dbReference type="NCBI Taxonomy" id="32597"/>
    <lineage>
        <taxon>Eukaryota</taxon>
        <taxon>Sar</taxon>
        <taxon>Alveolata</taxon>
        <taxon>Perkinsozoa</taxon>
        <taxon>Perkinsea</taxon>
        <taxon>Perkinsida</taxon>
        <taxon>Perkinsidae</taxon>
        <taxon>Perkinsus</taxon>
    </lineage>
</organism>
<evidence type="ECO:0000259" key="6">
    <source>
        <dbReference type="Pfam" id="PF08588"/>
    </source>
</evidence>
<dbReference type="GO" id="GO:0002181">
    <property type="term" value="P:cytoplasmic translation"/>
    <property type="evidence" value="ECO:0007669"/>
    <property type="project" value="TreeGrafter"/>
</dbReference>
<accession>A0A7J6L7P2</accession>
<evidence type="ECO:0008006" key="9">
    <source>
        <dbReference type="Google" id="ProtNLM"/>
    </source>
</evidence>
<dbReference type="Pfam" id="PF00347">
    <property type="entry name" value="Ribosomal_L6"/>
    <property type="match status" value="2"/>
</dbReference>
<evidence type="ECO:0000256" key="3">
    <source>
        <dbReference type="ARBA" id="ARBA00023274"/>
    </source>
</evidence>
<reference evidence="7 8" key="1">
    <citation type="submission" date="2020-04" db="EMBL/GenBank/DDBJ databases">
        <title>Perkinsus olseni comparative genomics.</title>
        <authorList>
            <person name="Bogema D.R."/>
        </authorList>
    </citation>
    <scope>NUCLEOTIDE SEQUENCE [LARGE SCALE GENOMIC DNA]</scope>
    <source>
        <strain evidence="7">ATCC PRA-179</strain>
    </source>
</reference>
<dbReference type="Gene3D" id="3.90.930.12">
    <property type="entry name" value="Ribosomal protein L6, alpha-beta domain"/>
    <property type="match status" value="2"/>
</dbReference>
<evidence type="ECO:0000256" key="4">
    <source>
        <dbReference type="SAM" id="MobiDB-lite"/>
    </source>
</evidence>
<feature type="domain" description="Domain of unknown function at the cortex 1" evidence="6">
    <location>
        <begin position="79"/>
        <end position="295"/>
    </location>
</feature>
<dbReference type="FunFam" id="3.90.930.12:FF:000003">
    <property type="entry name" value="60S ribosomal protein L9"/>
    <property type="match status" value="1"/>
</dbReference>
<comment type="caution">
    <text evidence="7">The sequence shown here is derived from an EMBL/GenBank/DDBJ whole genome shotgun (WGS) entry which is preliminary data.</text>
</comment>
<feature type="region of interest" description="Disordered" evidence="4">
    <location>
        <begin position="436"/>
        <end position="490"/>
    </location>
</feature>
<feature type="domain" description="Large ribosomal subunit protein uL6 alpha-beta" evidence="5">
    <location>
        <begin position="506"/>
        <end position="579"/>
    </location>
</feature>
<evidence type="ECO:0000313" key="8">
    <source>
        <dbReference type="Proteomes" id="UP000570595"/>
    </source>
</evidence>
<gene>
    <name evidence="7" type="ORF">FOZ61_007693</name>
</gene>
<evidence type="ECO:0000256" key="2">
    <source>
        <dbReference type="ARBA" id="ARBA00022980"/>
    </source>
</evidence>
<dbReference type="SUPFAM" id="SSF56053">
    <property type="entry name" value="Ribosomal protein L6"/>
    <property type="match status" value="2"/>
</dbReference>
<name>A0A7J6L7P2_PEROL</name>
<dbReference type="InterPro" id="IPR000702">
    <property type="entry name" value="Ribosomal_uL6-like"/>
</dbReference>
<feature type="domain" description="Large ribosomal subunit protein uL6 alpha-beta" evidence="5">
    <location>
        <begin position="592"/>
        <end position="671"/>
    </location>
</feature>
<feature type="compositionally biased region" description="Acidic residues" evidence="4">
    <location>
        <begin position="466"/>
        <end position="475"/>
    </location>
</feature>
<evidence type="ECO:0000256" key="1">
    <source>
        <dbReference type="ARBA" id="ARBA00009356"/>
    </source>
</evidence>
<dbReference type="GO" id="GO:0003735">
    <property type="term" value="F:structural constituent of ribosome"/>
    <property type="evidence" value="ECO:0007669"/>
    <property type="project" value="InterPro"/>
</dbReference>
<dbReference type="PANTHER" id="PTHR11655">
    <property type="entry name" value="60S/50S RIBOSOMAL PROTEIN L6/L9"/>
    <property type="match status" value="1"/>
</dbReference>
<dbReference type="GO" id="GO:0022625">
    <property type="term" value="C:cytosolic large ribosomal subunit"/>
    <property type="evidence" value="ECO:0007669"/>
    <property type="project" value="TreeGrafter"/>
</dbReference>
<dbReference type="InterPro" id="IPR036789">
    <property type="entry name" value="Ribosomal_uL6-like_a/b-dom_sf"/>
</dbReference>
<protein>
    <recommendedName>
        <fullName evidence="9">60S ribosomal protein L9</fullName>
    </recommendedName>
</protein>
<keyword evidence="2" id="KW-0689">Ribosomal protein</keyword>
<dbReference type="OrthoDB" id="10252633at2759"/>
<keyword evidence="3" id="KW-0687">Ribonucleoprotein</keyword>
<dbReference type="InterPro" id="IPR013897">
    <property type="entry name" value="Duc1"/>
</dbReference>
<feature type="region of interest" description="Disordered" evidence="4">
    <location>
        <begin position="1"/>
        <end position="59"/>
    </location>
</feature>
<dbReference type="GO" id="GO:0019843">
    <property type="term" value="F:rRNA binding"/>
    <property type="evidence" value="ECO:0007669"/>
    <property type="project" value="InterPro"/>
</dbReference>
<sequence length="685" mass="76504">MSQQSPESQPTEPAPPAAAAPHPIEGGGSGVTSPGTPPQQVMGPNHSRPDFPKGDPSFAPYAAMYDLMSTKRDAEPSELPPPQSRIPIDATESFPINSDAFEGKIVVIHRPPDPNGPFPYHGYMGKKRRRWELRWQGRFKRKPSSALFFGIEATQPLPELGFVAKSGVRLVLSISTRLAAARGTMLLTNYPNPDPSKNTFFTFPLVSADTCIVSDLDTPPEELPDITADKALTGKVTHDYLFDTEHIYTFCYYSMYIDFVTWDLRNLPVVSGTSLCTFTGHQPIHVIIKDQEDEYFMDVLIAHRCLSPVWADYIAPDESTAEVLNLKKRMSRLSSTDSMDFVSCHSYSWEEGSEASSSSNDVVSVVEVVDVIDKKGDNGQTDKYSDPVRDGLVALSEGQVLVTRKVKMRKRDVVLSPFRLAKKAWSRAFMPCYSGRPSAMRRSRSLSMLGSVSEPRHVKHHHHGDDDDDDDDDDDQNKGQDGARSRVGTEASGLMKTIHSQIDIKVPEDVKVTLKSRHIVVSGKYGKLERTFRHIPVDMKLVDGGRKITVEMWFGLTKSKACIRTVCSHIENMITGVRQRYQYKLRFVYAHFPINSNITNNGSTIEIRNFLGEKVVRTVDMMPGVSVRKSDDVKDEVIVEGADLELVSRSAALIHQSTLVRHKDIRKFLDGIYVTQSGVIDQLEE</sequence>
<dbReference type="InterPro" id="IPR020040">
    <property type="entry name" value="Ribosomal_uL6_a/b-dom"/>
</dbReference>
<feature type="compositionally biased region" description="Low complexity" evidence="4">
    <location>
        <begin position="1"/>
        <end position="11"/>
    </location>
</feature>
<comment type="similarity">
    <text evidence="1">Belongs to the universal ribosomal protein uL6 family.</text>
</comment>
<dbReference type="PANTHER" id="PTHR11655:SF16">
    <property type="entry name" value="60S RIBOSOMAL PROTEIN L9"/>
    <property type="match status" value="1"/>
</dbReference>
<evidence type="ECO:0000313" key="7">
    <source>
        <dbReference type="EMBL" id="KAF4655224.1"/>
    </source>
</evidence>